<feature type="domain" description="Bulb-type lectin" evidence="11">
    <location>
        <begin position="868"/>
        <end position="990"/>
    </location>
</feature>
<dbReference type="InterPro" id="IPR036426">
    <property type="entry name" value="Bulb-type_lectin_dom_sf"/>
</dbReference>
<feature type="domain" description="Apple" evidence="12">
    <location>
        <begin position="351"/>
        <end position="432"/>
    </location>
</feature>
<feature type="chain" id="PRO_5047315752" description="G-type lectin S-receptor-like serine/threonine-protein kinase At4g27290" evidence="9">
    <location>
        <begin position="33"/>
        <end position="1673"/>
    </location>
</feature>
<dbReference type="PROSITE" id="PS50948">
    <property type="entry name" value="PAN"/>
    <property type="match status" value="2"/>
</dbReference>
<dbReference type="CDD" id="cd00028">
    <property type="entry name" value="B_lectin"/>
    <property type="match status" value="2"/>
</dbReference>
<evidence type="ECO:0000259" key="10">
    <source>
        <dbReference type="PROSITE" id="PS50011"/>
    </source>
</evidence>
<keyword evidence="13" id="KW-1185">Reference proteome</keyword>
<dbReference type="Pfam" id="PF00954">
    <property type="entry name" value="S_locus_glycop"/>
    <property type="match status" value="2"/>
</dbReference>
<keyword evidence="5 8" id="KW-0472">Membrane</keyword>
<dbReference type="PROSITE" id="PS50011">
    <property type="entry name" value="PROTEIN_KINASE_DOM"/>
    <property type="match status" value="2"/>
</dbReference>
<keyword evidence="2 8" id="KW-0812">Transmembrane</keyword>
<sequence length="1673" mass="188046">MNCLTRSKKKTSMKSLHKFCCFCFLLPPFILSDATDTITVNEPLADGKTIISSGGTFELGFFSPDVNSRSRYLGIWYKKVAKSAVVWIANRDVAMNDTDGLLKMTDQAKLTLVKSRDTAIWSTNATRLVRNPVAQLLDSGNLVVKDAADDNPENYLWQSYDYPTDTILPGVKLGPDLVKGIDRYLQSSKSSIDPSRGDFLYRTDPNGFPQQFLMNNSLPQFRSGPWNGLRFSGSPGLKPNPVYTYEFVNTPKEVYYKFDLINSSVYSRLTLSSFGVLQRLNWNYRTQDWTVYVNAPADNCDTYGLCDAYGICNIANSPVCSCLDRFVPQSPNDWNATDWSSGCQRRTPLDCQKGDGFLKYTGIKLPDTRWSWYNESITLKECEKICLKNCSCMAYSNTDVRGKGSGCLLWFDDLIDITMIGESGQDIYIRMASSELGPGSNKAKKIGISLCLVVLLLLVLGLALNVQKKRKRRQAEHVSGEASTGTRSTQYLAEEGDKEDVELPLFELKTIIQATDNFSRDNKLGEGGFGPVYKGTLVGGQEIAVKRLSQNSTQGLDEFKNEVKCIAKLQHRNLVKLLGCCIQEEKMLIYEFMPNKSLDFFIFDHDRRRFLDWPKRFQIITGIARGLLYLHQDSRLTIIHRDLKADNILLDIDLKPKISDFGLARIFGGTETEASTKRVVGTYGYISPEYAVDGYFSTKLDVFSFGVLVLEIVSGKKNRGFSHPDHHHNLLGHAWLLYKEGRCPELIDNHLSVSCHLYEVIRSIHVGLLCVQQSPDDRPSMSSVVFMLAGDGSLPFPKEPGYFTERNLSFEPDKSSSGKKENSSGNALSITLLDARYLNWKQETSMKSLYRFCCFCFLLPTLIVSDSTDTITTNQPLADGKTIISSGGTFELGFYRPDVNSNRTYLGLWYKKVSKVTVVWTANRDVPINDTKGLLRVTDQANLTLFNGDGTAVWSSNATGSAKNPVAQLLDSGNLVIKDAADNNPENYLWQSFEHPTDTLLPGMKLGENLVKGTEVYMQSLKSSVDPSRGNFIFRVDPDGFPQQFLMNGSTPRFRTGPWNGLRFSWGSPGLQPNPLYTYEFVNNPQEIYYRYDLINTSVYSRLIISTDGIIQRFTWNNKTQDWGVYLNAPADTCDTYGLCNNYSICSTANSPICSCLDKFVPKSPSEWQATDWSNGCQRRVPLDCPKGDGFIKYSGIKLPDTRWSWYNRSMTLKECDTICLKNCSCTAYANTDITGKGSGCVLWFGDLIDMTRVNGGQDIYIRMAASEIPSGANKAKILGISLPLGGAFLLLVLSLILCARKKKRRQRKLAEQLPSEWKMESRPEQRLNTEGDKEDLDLPLFDLKTIEQATNNFSIDNKLGEGGFGPVYKGTLEEGQEIAVKRLSEYSIQGLDEFKNEVKCIAELQHRNLVKLLGCCIEGEEKMLIYEFMPNKSLDFFLFDNDRSRLLDWPKRFQIIIGIARGLLYLHQDSRLTIIHRDLKAGNILLDSAMKPKISDFGMARIFGGTETEASTKRVVGTYGYMSPEYAVDGVFSTKSDVFSFGVLVLEIVTGKKNRGFSHPDHHHNLLGHAWLLFKDGRFQELIDDHFSQSYCLSEVIRSIHVGLLCVQQYPDDRPSMPSVVLMLVGDGELPFPKEPGYFTERNFFFETDKIFSSGTVDSSGNQLSITVLEAR</sequence>
<dbReference type="SUPFAM" id="SSF51110">
    <property type="entry name" value="alpha-D-mannose-specific plant lectins"/>
    <property type="match status" value="2"/>
</dbReference>
<evidence type="ECO:0000256" key="5">
    <source>
        <dbReference type="ARBA" id="ARBA00023136"/>
    </source>
</evidence>
<dbReference type="GO" id="GO:0005524">
    <property type="term" value="F:ATP binding"/>
    <property type="evidence" value="ECO:0007669"/>
    <property type="project" value="UniProtKB-KW"/>
</dbReference>
<dbReference type="CDD" id="cd01098">
    <property type="entry name" value="PAN_AP_plant"/>
    <property type="match status" value="2"/>
</dbReference>
<dbReference type="InterPro" id="IPR003609">
    <property type="entry name" value="Pan_app"/>
</dbReference>
<evidence type="ECO:0000256" key="1">
    <source>
        <dbReference type="ARBA" id="ARBA00004167"/>
    </source>
</evidence>
<evidence type="ECO:0000313" key="14">
    <source>
        <dbReference type="RefSeq" id="XP_027095792.2"/>
    </source>
</evidence>
<dbReference type="PROSITE" id="PS00108">
    <property type="entry name" value="PROTEIN_KINASE_ST"/>
    <property type="match status" value="2"/>
</dbReference>
<reference evidence="14" key="2">
    <citation type="submission" date="2025-08" db="UniProtKB">
        <authorList>
            <consortium name="RefSeq"/>
        </authorList>
    </citation>
    <scope>IDENTIFICATION</scope>
    <source>
        <tissue evidence="14">Leaves</tissue>
    </source>
</reference>
<dbReference type="GO" id="GO:0048544">
    <property type="term" value="P:recognition of pollen"/>
    <property type="evidence" value="ECO:0007669"/>
    <property type="project" value="InterPro"/>
</dbReference>
<evidence type="ECO:0000256" key="4">
    <source>
        <dbReference type="ARBA" id="ARBA00022989"/>
    </source>
</evidence>
<dbReference type="PANTHER" id="PTHR32444">
    <property type="entry name" value="BULB-TYPE LECTIN DOMAIN-CONTAINING PROTEIN"/>
    <property type="match status" value="1"/>
</dbReference>
<keyword evidence="7" id="KW-0325">Glycoprotein</keyword>
<dbReference type="SMART" id="SM00473">
    <property type="entry name" value="PAN_AP"/>
    <property type="match status" value="2"/>
</dbReference>
<evidence type="ECO:0000256" key="3">
    <source>
        <dbReference type="ARBA" id="ARBA00022729"/>
    </source>
</evidence>
<dbReference type="Proteomes" id="UP001652660">
    <property type="component" value="Chromosome 11c"/>
</dbReference>
<dbReference type="InterPro" id="IPR000858">
    <property type="entry name" value="S_locus_glycoprot_dom"/>
</dbReference>
<accession>A0A6P6V1Q5</accession>
<name>A0A6P6V1Q5_COFAR</name>
<dbReference type="PANTHER" id="PTHR32444:SF183">
    <property type="entry name" value="APPLE DOMAIN-CONTAINING PROTEIN"/>
    <property type="match status" value="1"/>
</dbReference>
<dbReference type="RefSeq" id="XP_027095792.2">
    <property type="nucleotide sequence ID" value="XM_027239991.2"/>
</dbReference>
<dbReference type="InterPro" id="IPR011009">
    <property type="entry name" value="Kinase-like_dom_sf"/>
</dbReference>
<reference evidence="13" key="1">
    <citation type="journal article" date="2025" name="Foods">
        <title>Unveiling the Microbial Signatures of Arabica Coffee Cherries: Insights into Ripeness Specific Diversity, Functional Traits, and Implications for Quality and Safety.</title>
        <authorList>
            <consortium name="RefSeq"/>
            <person name="Tenea G.N."/>
            <person name="Cifuentes V."/>
            <person name="Reyes P."/>
            <person name="Cevallos-Vallejos M."/>
        </authorList>
    </citation>
    <scope>NUCLEOTIDE SEQUENCE [LARGE SCALE GENOMIC DNA]</scope>
</reference>
<feature type="domain" description="Protein kinase" evidence="10">
    <location>
        <begin position="518"/>
        <end position="797"/>
    </location>
</feature>
<dbReference type="PROSITE" id="PS50927">
    <property type="entry name" value="BULB_LECTIN"/>
    <property type="match status" value="2"/>
</dbReference>
<dbReference type="InterPro" id="IPR021820">
    <property type="entry name" value="S-locus_recpt_kinase_C"/>
</dbReference>
<dbReference type="Pfam" id="PF01453">
    <property type="entry name" value="B_lectin"/>
    <property type="match status" value="2"/>
</dbReference>
<dbReference type="Pfam" id="PF11883">
    <property type="entry name" value="DUF3403"/>
    <property type="match status" value="1"/>
</dbReference>
<evidence type="ECO:0000256" key="8">
    <source>
        <dbReference type="SAM" id="Phobius"/>
    </source>
</evidence>
<dbReference type="GeneID" id="113715704"/>
<dbReference type="InterPro" id="IPR001245">
    <property type="entry name" value="Ser-Thr/Tyr_kinase_cat_dom"/>
</dbReference>
<comment type="subcellular location">
    <subcellularLocation>
        <location evidence="1">Membrane</location>
        <topology evidence="1">Single-pass membrane protein</topology>
    </subcellularLocation>
</comment>
<dbReference type="InterPro" id="IPR000719">
    <property type="entry name" value="Prot_kinase_dom"/>
</dbReference>
<feature type="domain" description="Protein kinase" evidence="10">
    <location>
        <begin position="1354"/>
        <end position="1634"/>
    </location>
</feature>
<protein>
    <recommendedName>
        <fullName evidence="15">G-type lectin S-receptor-like serine/threonine-protein kinase At4g27290</fullName>
    </recommendedName>
</protein>
<dbReference type="Pfam" id="PF07714">
    <property type="entry name" value="PK_Tyr_Ser-Thr"/>
    <property type="match status" value="2"/>
</dbReference>
<dbReference type="OrthoDB" id="785331at2759"/>
<evidence type="ECO:0000256" key="9">
    <source>
        <dbReference type="SAM" id="SignalP"/>
    </source>
</evidence>
<dbReference type="SUPFAM" id="SSF56112">
    <property type="entry name" value="Protein kinase-like (PK-like)"/>
    <property type="match status" value="2"/>
</dbReference>
<dbReference type="AlphaFoldDB" id="A0A6P6V1Q5"/>
<proteinExistence type="predicted"/>
<evidence type="ECO:0000259" key="12">
    <source>
        <dbReference type="PROSITE" id="PS50948"/>
    </source>
</evidence>
<feature type="signal peptide" evidence="9">
    <location>
        <begin position="1"/>
        <end position="32"/>
    </location>
</feature>
<dbReference type="SMART" id="SM00108">
    <property type="entry name" value="B_lectin"/>
    <property type="match status" value="2"/>
</dbReference>
<feature type="transmembrane region" description="Helical" evidence="8">
    <location>
        <begin position="1278"/>
        <end position="1300"/>
    </location>
</feature>
<keyword evidence="4 8" id="KW-1133">Transmembrane helix</keyword>
<dbReference type="CDD" id="cd14066">
    <property type="entry name" value="STKc_IRAK"/>
    <property type="match status" value="2"/>
</dbReference>
<keyword evidence="6" id="KW-1015">Disulfide bond</keyword>
<evidence type="ECO:0000256" key="7">
    <source>
        <dbReference type="ARBA" id="ARBA00023180"/>
    </source>
</evidence>
<organism evidence="13 14">
    <name type="scientific">Coffea arabica</name>
    <name type="common">Arabian coffee</name>
    <dbReference type="NCBI Taxonomy" id="13443"/>
    <lineage>
        <taxon>Eukaryota</taxon>
        <taxon>Viridiplantae</taxon>
        <taxon>Streptophyta</taxon>
        <taxon>Embryophyta</taxon>
        <taxon>Tracheophyta</taxon>
        <taxon>Spermatophyta</taxon>
        <taxon>Magnoliopsida</taxon>
        <taxon>eudicotyledons</taxon>
        <taxon>Gunneridae</taxon>
        <taxon>Pentapetalae</taxon>
        <taxon>asterids</taxon>
        <taxon>lamiids</taxon>
        <taxon>Gentianales</taxon>
        <taxon>Rubiaceae</taxon>
        <taxon>Ixoroideae</taxon>
        <taxon>Gardenieae complex</taxon>
        <taxon>Bertiereae - Coffeeae clade</taxon>
        <taxon>Coffeeae</taxon>
        <taxon>Coffea</taxon>
    </lineage>
</organism>
<dbReference type="Gene3D" id="2.90.10.10">
    <property type="entry name" value="Bulb-type lectin domain"/>
    <property type="match status" value="2"/>
</dbReference>
<evidence type="ECO:0000256" key="2">
    <source>
        <dbReference type="ARBA" id="ARBA00022692"/>
    </source>
</evidence>
<dbReference type="GO" id="GO:0004674">
    <property type="term" value="F:protein serine/threonine kinase activity"/>
    <property type="evidence" value="ECO:0007669"/>
    <property type="project" value="UniProtKB-KW"/>
</dbReference>
<keyword evidence="3 9" id="KW-0732">Signal</keyword>
<dbReference type="Gene3D" id="3.30.200.20">
    <property type="entry name" value="Phosphorylase Kinase, domain 1"/>
    <property type="match status" value="2"/>
</dbReference>
<feature type="domain" description="Bulb-type lectin" evidence="11">
    <location>
        <begin position="35"/>
        <end position="157"/>
    </location>
</feature>
<dbReference type="Gene3D" id="3.50.4.10">
    <property type="entry name" value="Hepatocyte Growth Factor"/>
    <property type="match status" value="2"/>
</dbReference>
<dbReference type="SMART" id="SM00220">
    <property type="entry name" value="S_TKc"/>
    <property type="match status" value="2"/>
</dbReference>
<evidence type="ECO:0000313" key="13">
    <source>
        <dbReference type="Proteomes" id="UP001652660"/>
    </source>
</evidence>
<dbReference type="InterPro" id="IPR008271">
    <property type="entry name" value="Ser/Thr_kinase_AS"/>
</dbReference>
<dbReference type="Gene3D" id="1.10.510.10">
    <property type="entry name" value="Transferase(Phosphotransferase) domain 1"/>
    <property type="match status" value="2"/>
</dbReference>
<evidence type="ECO:0000256" key="6">
    <source>
        <dbReference type="ARBA" id="ARBA00023157"/>
    </source>
</evidence>
<evidence type="ECO:0008006" key="15">
    <source>
        <dbReference type="Google" id="ProtNLM"/>
    </source>
</evidence>
<feature type="transmembrane region" description="Helical" evidence="8">
    <location>
        <begin position="446"/>
        <end position="466"/>
    </location>
</feature>
<dbReference type="InterPro" id="IPR001480">
    <property type="entry name" value="Bulb-type_lectin_dom"/>
</dbReference>
<gene>
    <name evidence="14" type="primary">LOC113715704</name>
</gene>
<evidence type="ECO:0000259" key="11">
    <source>
        <dbReference type="PROSITE" id="PS50927"/>
    </source>
</evidence>
<dbReference type="Pfam" id="PF08276">
    <property type="entry name" value="PAN_2"/>
    <property type="match status" value="2"/>
</dbReference>
<feature type="domain" description="Apple" evidence="12">
    <location>
        <begin position="1185"/>
        <end position="1265"/>
    </location>
</feature>